<dbReference type="PANTHER" id="PTHR42951">
    <property type="entry name" value="METALLO-BETA-LACTAMASE DOMAIN-CONTAINING"/>
    <property type="match status" value="1"/>
</dbReference>
<keyword evidence="3" id="KW-1185">Reference proteome</keyword>
<dbReference type="EC" id="3.1.2.6" evidence="2"/>
<dbReference type="InterPro" id="IPR036866">
    <property type="entry name" value="RibonucZ/Hydroxyglut_hydro"/>
</dbReference>
<keyword evidence="2" id="KW-0378">Hydrolase</keyword>
<sequence>MSEPVDLGNGIYQIDLYDQEPGRTNGYLILSDRVALVETGPAPGVAHITDALKSLAVPPEKVDCIIVTHIHLDHAGGAGTLAQHLARAKVYVHPRGARHLIDPSRLAAGARAVYGASFDRLFGEVLPVPPERVYTPADGETLDLGGGRLLTFYFTPGHARHHFVVHDPFSRGIFSGDALGLRFLALSDLLGFDFTLPSAPPPEFDPAAAVETLDRICGLEPDYIYFTHFGKAAGAVAILKRIKELISVFESIGRQVFDSGGRDEEIETALWELVMREIGRHMTFDRGHPAVKFLELDLRLNAGGITHYFENMKTKS</sequence>
<dbReference type="EMBL" id="QFFZ01000025">
    <property type="protein sequence ID" value="TEB10517.1"/>
    <property type="molecule type" value="Genomic_DNA"/>
</dbReference>
<evidence type="ECO:0000313" key="2">
    <source>
        <dbReference type="EMBL" id="TEB10517.1"/>
    </source>
</evidence>
<comment type="caution">
    <text evidence="2">The sequence shown here is derived from an EMBL/GenBank/DDBJ whole genome shotgun (WGS) entry which is preliminary data.</text>
</comment>
<evidence type="ECO:0000313" key="3">
    <source>
        <dbReference type="Proteomes" id="UP000297597"/>
    </source>
</evidence>
<accession>A0A4Y7RQI0</accession>
<organism evidence="2 3">
    <name type="scientific">Pelotomaculum propionicicum</name>
    <dbReference type="NCBI Taxonomy" id="258475"/>
    <lineage>
        <taxon>Bacteria</taxon>
        <taxon>Bacillati</taxon>
        <taxon>Bacillota</taxon>
        <taxon>Clostridia</taxon>
        <taxon>Eubacteriales</taxon>
        <taxon>Desulfotomaculaceae</taxon>
        <taxon>Pelotomaculum</taxon>
    </lineage>
</organism>
<dbReference type="InterPro" id="IPR037482">
    <property type="entry name" value="ST1585_MBL-fold"/>
</dbReference>
<dbReference type="RefSeq" id="WP_192902910.1">
    <property type="nucleotide sequence ID" value="NZ_QFFZ01000025.1"/>
</dbReference>
<feature type="domain" description="Metallo-beta-lactamase" evidence="1">
    <location>
        <begin position="23"/>
        <end position="228"/>
    </location>
</feature>
<gene>
    <name evidence="2" type="primary">gloB_2</name>
    <name evidence="2" type="ORF">Pmgp_02316</name>
</gene>
<dbReference type="Gene3D" id="3.60.15.10">
    <property type="entry name" value="Ribonuclease Z/Hydroxyacylglutathione hydrolase-like"/>
    <property type="match status" value="1"/>
</dbReference>
<dbReference type="InterPro" id="IPR050855">
    <property type="entry name" value="NDM-1-like"/>
</dbReference>
<reference evidence="2 3" key="1">
    <citation type="journal article" date="2018" name="Environ. Microbiol.">
        <title>Novel energy conservation strategies and behaviour of Pelotomaculum schinkii driving syntrophic propionate catabolism.</title>
        <authorList>
            <person name="Hidalgo-Ahumada C.A.P."/>
            <person name="Nobu M.K."/>
            <person name="Narihiro T."/>
            <person name="Tamaki H."/>
            <person name="Liu W.T."/>
            <person name="Kamagata Y."/>
            <person name="Stams A.J.M."/>
            <person name="Imachi H."/>
            <person name="Sousa D.Z."/>
        </authorList>
    </citation>
    <scope>NUCLEOTIDE SEQUENCE [LARGE SCALE GENOMIC DNA]</scope>
    <source>
        <strain evidence="2 3">MGP</strain>
    </source>
</reference>
<dbReference type="SUPFAM" id="SSF56281">
    <property type="entry name" value="Metallo-hydrolase/oxidoreductase"/>
    <property type="match status" value="1"/>
</dbReference>
<dbReference type="SMART" id="SM00849">
    <property type="entry name" value="Lactamase_B"/>
    <property type="match status" value="1"/>
</dbReference>
<dbReference type="CDD" id="cd07726">
    <property type="entry name" value="ST1585-like_MBL-fold"/>
    <property type="match status" value="1"/>
</dbReference>
<evidence type="ECO:0000259" key="1">
    <source>
        <dbReference type="SMART" id="SM00849"/>
    </source>
</evidence>
<dbReference type="GO" id="GO:0004416">
    <property type="term" value="F:hydroxyacylglutathione hydrolase activity"/>
    <property type="evidence" value="ECO:0007669"/>
    <property type="project" value="UniProtKB-EC"/>
</dbReference>
<dbReference type="Proteomes" id="UP000297597">
    <property type="component" value="Unassembled WGS sequence"/>
</dbReference>
<protein>
    <submittedName>
        <fullName evidence="2">Hydroxyacylglutathione hydrolase</fullName>
        <ecNumber evidence="2">3.1.2.6</ecNumber>
    </submittedName>
</protein>
<name>A0A4Y7RQI0_9FIRM</name>
<dbReference type="InterPro" id="IPR001279">
    <property type="entry name" value="Metallo-B-lactamas"/>
</dbReference>
<proteinExistence type="predicted"/>
<dbReference type="Pfam" id="PF00753">
    <property type="entry name" value="Lactamase_B"/>
    <property type="match status" value="1"/>
</dbReference>
<dbReference type="AlphaFoldDB" id="A0A4Y7RQI0"/>
<dbReference type="PANTHER" id="PTHR42951:SF22">
    <property type="entry name" value="METALLO BETA-LACTAMASE SUPERFAMILY LIPOPROTEIN"/>
    <property type="match status" value="1"/>
</dbReference>